<feature type="binding site" evidence="9">
    <location>
        <position position="82"/>
    </location>
    <ligand>
        <name>cob(II)alamin</name>
        <dbReference type="ChEBI" id="CHEBI:16304"/>
    </ligand>
</feature>
<keyword evidence="4 9" id="KW-0479">Metal-binding</keyword>
<dbReference type="PANTHER" id="PTHR30002">
    <property type="entry name" value="EPOXYQUEUOSINE REDUCTASE"/>
    <property type="match status" value="1"/>
</dbReference>
<feature type="binding site" evidence="9">
    <location>
        <position position="267"/>
    </location>
    <ligand>
        <name>[4Fe-4S] cluster</name>
        <dbReference type="ChEBI" id="CHEBI:49883"/>
        <label>2</label>
    </ligand>
</feature>
<keyword evidence="1 9" id="KW-0004">4Fe-4S</keyword>
<feature type="binding site" evidence="9">
    <location>
        <position position="271"/>
    </location>
    <ligand>
        <name>[4Fe-4S] cluster</name>
        <dbReference type="ChEBI" id="CHEBI:49883"/>
        <label>1</label>
    </ligand>
</feature>
<feature type="binding site" evidence="9">
    <location>
        <begin position="264"/>
        <end position="265"/>
    </location>
    <ligand>
        <name>cob(II)alamin</name>
        <dbReference type="ChEBI" id="CHEBI:16304"/>
    </ligand>
</feature>
<evidence type="ECO:0000259" key="10">
    <source>
        <dbReference type="PROSITE" id="PS51379"/>
    </source>
</evidence>
<dbReference type="NCBIfam" id="TIGR00276">
    <property type="entry name" value="tRNA epoxyqueuosine(34) reductase QueG"/>
    <property type="match status" value="1"/>
</dbReference>
<evidence type="ECO:0000256" key="3">
    <source>
        <dbReference type="ARBA" id="ARBA00022694"/>
    </source>
</evidence>
<dbReference type="InterPro" id="IPR017900">
    <property type="entry name" value="4Fe4S_Fe_S_CS"/>
</dbReference>
<dbReference type="Pfam" id="PF08331">
    <property type="entry name" value="QueG_DUF1730"/>
    <property type="match status" value="1"/>
</dbReference>
<dbReference type="RefSeq" id="WP_084718091.1">
    <property type="nucleotide sequence ID" value="NZ_CP006644.1"/>
</dbReference>
<dbReference type="InterPro" id="IPR013542">
    <property type="entry name" value="QueG_DUF1730"/>
</dbReference>
<dbReference type="GO" id="GO:0046872">
    <property type="term" value="F:metal ion binding"/>
    <property type="evidence" value="ECO:0007669"/>
    <property type="project" value="UniProtKB-KW"/>
</dbReference>
<dbReference type="GO" id="GO:0051539">
    <property type="term" value="F:4 iron, 4 sulfur cluster binding"/>
    <property type="evidence" value="ECO:0007669"/>
    <property type="project" value="UniProtKB-KW"/>
</dbReference>
<evidence type="ECO:0000256" key="4">
    <source>
        <dbReference type="ARBA" id="ARBA00022723"/>
    </source>
</evidence>
<proteinExistence type="inferred from homology"/>
<keyword evidence="5 9" id="KW-0671">Queuosine biosynthesis</keyword>
<feature type="binding site" evidence="9">
    <location>
        <position position="181"/>
    </location>
    <ligand>
        <name>cob(II)alamin</name>
        <dbReference type="ChEBI" id="CHEBI:16304"/>
    </ligand>
</feature>
<feature type="binding site" evidence="9">
    <location>
        <position position="237"/>
    </location>
    <ligand>
        <name>[4Fe-4S] cluster</name>
        <dbReference type="ChEBI" id="CHEBI:49883"/>
        <label>2</label>
    </ligand>
</feature>
<dbReference type="EC" id="1.17.99.6" evidence="9"/>
<accession>W0AGC3</accession>
<feature type="binding site" evidence="9">
    <location>
        <position position="214"/>
    </location>
    <ligand>
        <name>[4Fe-4S] cluster</name>
        <dbReference type="ChEBI" id="CHEBI:49883"/>
        <label>1</label>
    </ligand>
</feature>
<dbReference type="PANTHER" id="PTHR30002:SF4">
    <property type="entry name" value="EPOXYQUEUOSINE REDUCTASE"/>
    <property type="match status" value="1"/>
</dbReference>
<organism evidence="11 12">
    <name type="scientific">Sphingomonas sanxanigenens DSM 19645 = NX02</name>
    <dbReference type="NCBI Taxonomy" id="1123269"/>
    <lineage>
        <taxon>Bacteria</taxon>
        <taxon>Pseudomonadati</taxon>
        <taxon>Pseudomonadota</taxon>
        <taxon>Alphaproteobacteria</taxon>
        <taxon>Sphingomonadales</taxon>
        <taxon>Sphingomonadaceae</taxon>
        <taxon>Sphingomonas</taxon>
    </lineage>
</organism>
<keyword evidence="12" id="KW-1185">Reference proteome</keyword>
<comment type="similarity">
    <text evidence="9">Belongs to the QueG family.</text>
</comment>
<feature type="binding site" evidence="9">
    <location>
        <position position="211"/>
    </location>
    <ligand>
        <name>[4Fe-4S] cluster</name>
        <dbReference type="ChEBI" id="CHEBI:49883"/>
        <label>1</label>
    </ligand>
</feature>
<dbReference type="Gene3D" id="1.25.10.10">
    <property type="entry name" value="Leucine-rich Repeat Variant"/>
    <property type="match status" value="1"/>
</dbReference>
<keyword evidence="2 9" id="KW-0963">Cytoplasm</keyword>
<keyword evidence="9" id="KW-0170">Cobalt</keyword>
<evidence type="ECO:0000256" key="1">
    <source>
        <dbReference type="ARBA" id="ARBA00022485"/>
    </source>
</evidence>
<dbReference type="InterPro" id="IPR017896">
    <property type="entry name" value="4Fe4S_Fe-S-bd"/>
</dbReference>
<gene>
    <name evidence="9" type="primary">queG</name>
    <name evidence="11" type="ORF">NX02_26850</name>
</gene>
<sequence length="399" mass="42809">MTNVILYAPGFLYWAAVVARSDTGANSGLVDRLKAEAEALGFVACGIAPADAIPEAAPRLRQWLAEGAHGSMGWMEERSHQRGAAPALWPEVRSVVMLGMSYAPPENPLRLAGERDVGRISVYAQGADYHDVVKRALKHLARWLVAEAGGDVKVFVDTAPVMEKPYAAAAGLGWQGKHTNLVSRAEGSWLLLGAIMTTLDLEPDLPSGDRCGSCDACQRACPTEAFPSPYRLDARRCISYLTIENKGPIPHAFRAAIGNRIYGCDDCLAVCPWNKFAAAAAANKAFAPRAELAVPQIADLLALDDAGFRQVFAGSPIKRIGRDRMVRNCLIAAGNSGDAGFVAQVAALLDDPAPVVRGAAVWALERLDVARWTAERSARALAEPDEMVQAEWRRPFAPG</sequence>
<name>W0AGC3_9SPHN</name>
<keyword evidence="8 9" id="KW-0411">Iron-sulfur</keyword>
<feature type="binding site" evidence="9">
    <location>
        <position position="246"/>
    </location>
    <ligand>
        <name>tRNA</name>
        <dbReference type="ChEBI" id="CHEBI:17843"/>
    </ligand>
</feature>
<dbReference type="GO" id="GO:0005737">
    <property type="term" value="C:cytoplasm"/>
    <property type="evidence" value="ECO:0007669"/>
    <property type="project" value="UniProtKB-SubCell"/>
</dbReference>
<keyword evidence="3 9" id="KW-0819">tRNA processing</keyword>
<dbReference type="InterPro" id="IPR011989">
    <property type="entry name" value="ARM-like"/>
</dbReference>
<evidence type="ECO:0000313" key="12">
    <source>
        <dbReference type="Proteomes" id="UP000018851"/>
    </source>
</evidence>
<dbReference type="SUPFAM" id="SSF46548">
    <property type="entry name" value="alpha-helical ferredoxin"/>
    <property type="match status" value="1"/>
</dbReference>
<protein>
    <recommendedName>
        <fullName evidence="9">Epoxyqueuosine reductase</fullName>
        <ecNumber evidence="9">1.17.99.6</ecNumber>
    </recommendedName>
    <alternativeName>
        <fullName evidence="9">Queuosine biosynthesis protein QueG</fullName>
    </alternativeName>
</protein>
<dbReference type="Pfam" id="PF13484">
    <property type="entry name" value="Fer4_16"/>
    <property type="match status" value="1"/>
</dbReference>
<dbReference type="HAMAP" id="MF_00916">
    <property type="entry name" value="QueG"/>
    <property type="match status" value="1"/>
</dbReference>
<keyword evidence="7 9" id="KW-0408">Iron</keyword>
<feature type="binding site" evidence="9">
    <location>
        <position position="264"/>
    </location>
    <ligand>
        <name>[4Fe-4S] cluster</name>
        <dbReference type="ChEBI" id="CHEBI:49883"/>
        <label>2</label>
    </ligand>
</feature>
<dbReference type="OrthoDB" id="9784571at2"/>
<dbReference type="KEGG" id="ssan:NX02_26850"/>
<comment type="catalytic activity">
    <reaction evidence="9">
        <text>epoxyqueuosine(34) in tRNA + AH2 = queuosine(34) in tRNA + A + H2O</text>
        <dbReference type="Rhea" id="RHEA:32159"/>
        <dbReference type="Rhea" id="RHEA-COMP:18571"/>
        <dbReference type="Rhea" id="RHEA-COMP:18582"/>
        <dbReference type="ChEBI" id="CHEBI:13193"/>
        <dbReference type="ChEBI" id="CHEBI:15377"/>
        <dbReference type="ChEBI" id="CHEBI:17499"/>
        <dbReference type="ChEBI" id="CHEBI:194431"/>
        <dbReference type="ChEBI" id="CHEBI:194443"/>
        <dbReference type="EC" id="1.17.99.6"/>
    </reaction>
</comment>
<comment type="cofactor">
    <cofactor evidence="9">
        <name>cob(II)alamin</name>
        <dbReference type="ChEBI" id="CHEBI:16304"/>
    </cofactor>
</comment>
<feature type="binding site" evidence="9">
    <location>
        <position position="217"/>
    </location>
    <ligand>
        <name>[4Fe-4S] cluster</name>
        <dbReference type="ChEBI" id="CHEBI:49883"/>
        <label>1</label>
    </ligand>
</feature>
<dbReference type="HOGENOM" id="CLU_030790_0_0_5"/>
<evidence type="ECO:0000256" key="2">
    <source>
        <dbReference type="ARBA" id="ARBA00022490"/>
    </source>
</evidence>
<dbReference type="PROSITE" id="PS00198">
    <property type="entry name" value="4FE4S_FER_1"/>
    <property type="match status" value="1"/>
</dbReference>
<evidence type="ECO:0000256" key="9">
    <source>
        <dbReference type="HAMAP-Rule" id="MF_00916"/>
    </source>
</evidence>
<dbReference type="STRING" id="1123269.NX02_26850"/>
<comment type="caution">
    <text evidence="9">Lacks conserved residue(s) required for the propagation of feature annotation.</text>
</comment>
<dbReference type="GO" id="GO:0008616">
    <property type="term" value="P:tRNA queuosine(34) biosynthetic process"/>
    <property type="evidence" value="ECO:0007669"/>
    <property type="project" value="UniProtKB-UniRule"/>
</dbReference>
<comment type="subcellular location">
    <subcellularLocation>
        <location evidence="9">Cytoplasm</location>
    </subcellularLocation>
</comment>
<dbReference type="PROSITE" id="PS51379">
    <property type="entry name" value="4FE4S_FER_2"/>
    <property type="match status" value="1"/>
</dbReference>
<comment type="cofactor">
    <cofactor evidence="9">
        <name>[4Fe-4S] cluster</name>
        <dbReference type="ChEBI" id="CHEBI:49883"/>
    </cofactor>
    <text evidence="9">Binds 2 [4Fe-4S] clusters per monomer.</text>
</comment>
<comment type="pathway">
    <text evidence="9">tRNA modification; tRNA-queuosine biosynthesis.</text>
</comment>
<evidence type="ECO:0000313" key="11">
    <source>
        <dbReference type="EMBL" id="AHE56959.1"/>
    </source>
</evidence>
<feature type="binding site" evidence="9">
    <location>
        <position position="157"/>
    </location>
    <ligand>
        <name>cob(II)alamin</name>
        <dbReference type="ChEBI" id="CHEBI:16304"/>
    </ligand>
</feature>
<dbReference type="eggNOG" id="COG1600">
    <property type="taxonomic scope" value="Bacteria"/>
</dbReference>
<comment type="subunit">
    <text evidence="9">Monomer.</text>
</comment>
<reference evidence="11 12" key="1">
    <citation type="submission" date="2013-07" db="EMBL/GenBank/DDBJ databases">
        <title>Completed genome of Sphingomonas sanxanigenens NX02.</title>
        <authorList>
            <person name="Ma T."/>
            <person name="Huang H."/>
            <person name="Wu M."/>
            <person name="Li X."/>
            <person name="Li G."/>
        </authorList>
    </citation>
    <scope>NUCLEOTIDE SEQUENCE [LARGE SCALE GENOMIC DNA]</scope>
    <source>
        <strain evidence="11 12">NX02</strain>
    </source>
</reference>
<evidence type="ECO:0000256" key="8">
    <source>
        <dbReference type="ARBA" id="ARBA00023014"/>
    </source>
</evidence>
<evidence type="ECO:0000256" key="7">
    <source>
        <dbReference type="ARBA" id="ARBA00023004"/>
    </source>
</evidence>
<feature type="domain" description="4Fe-4S ferredoxin-type" evidence="10">
    <location>
        <begin position="201"/>
        <end position="231"/>
    </location>
</feature>
<dbReference type="PATRIC" id="fig|1123269.5.peg.5266"/>
<comment type="function">
    <text evidence="9">Catalyzes the conversion of epoxyqueuosine (oQ) to queuosine (Q), which is a hypermodified base found in the wobble positions of tRNA(Asp), tRNA(Asn), tRNA(His) and tRNA(Tyr).</text>
</comment>
<evidence type="ECO:0000256" key="5">
    <source>
        <dbReference type="ARBA" id="ARBA00022785"/>
    </source>
</evidence>
<feature type="active site" description="Proton donor" evidence="9">
    <location>
        <position position="157"/>
    </location>
</feature>
<feature type="binding site" evidence="9">
    <location>
        <position position="192"/>
    </location>
    <ligand>
        <name>cob(II)alamin</name>
        <dbReference type="ChEBI" id="CHEBI:16304"/>
    </ligand>
</feature>
<dbReference type="EMBL" id="CP006644">
    <property type="protein sequence ID" value="AHE56959.1"/>
    <property type="molecule type" value="Genomic_DNA"/>
</dbReference>
<dbReference type="GO" id="GO:0052693">
    <property type="term" value="F:epoxyqueuosine reductase activity"/>
    <property type="evidence" value="ECO:0007669"/>
    <property type="project" value="UniProtKB-UniRule"/>
</dbReference>
<feature type="binding site" evidence="9">
    <location>
        <position position="239"/>
    </location>
    <ligand>
        <name>cob(II)alamin</name>
        <dbReference type="ChEBI" id="CHEBI:16304"/>
    </ligand>
</feature>
<dbReference type="Proteomes" id="UP000018851">
    <property type="component" value="Chromosome"/>
</dbReference>
<dbReference type="AlphaFoldDB" id="W0AGC3"/>
<dbReference type="InterPro" id="IPR004453">
    <property type="entry name" value="QueG"/>
</dbReference>
<keyword evidence="6 9" id="KW-0560">Oxidoreductase</keyword>
<evidence type="ECO:0000256" key="6">
    <source>
        <dbReference type="ARBA" id="ARBA00023002"/>
    </source>
</evidence>
<dbReference type="UniPathway" id="UPA00392"/>
<dbReference type="GO" id="GO:0031419">
    <property type="term" value="F:cobalamin binding"/>
    <property type="evidence" value="ECO:0007669"/>
    <property type="project" value="UniProtKB-KW"/>
</dbReference>
<keyword evidence="9" id="KW-0846">Cobalamin</keyword>
<feature type="binding site" evidence="9">
    <location>
        <position position="221"/>
    </location>
    <ligand>
        <name>[4Fe-4S] cluster</name>
        <dbReference type="ChEBI" id="CHEBI:49883"/>
        <label>2</label>
    </ligand>
</feature>
<dbReference type="Gene3D" id="3.30.70.20">
    <property type="match status" value="1"/>
</dbReference>